<dbReference type="RefSeq" id="WP_125979236.1">
    <property type="nucleotide sequence ID" value="NZ_QXGL01000001.1"/>
</dbReference>
<organism evidence="1 2">
    <name type="scientific">Bifidobacterium goeldii</name>
    <dbReference type="NCBI Taxonomy" id="2306975"/>
    <lineage>
        <taxon>Bacteria</taxon>
        <taxon>Bacillati</taxon>
        <taxon>Actinomycetota</taxon>
        <taxon>Actinomycetes</taxon>
        <taxon>Bifidobacteriales</taxon>
        <taxon>Bifidobacteriaceae</taxon>
        <taxon>Bifidobacterium</taxon>
    </lineage>
</organism>
<dbReference type="Proteomes" id="UP000287533">
    <property type="component" value="Unassembled WGS sequence"/>
</dbReference>
<dbReference type="EMBL" id="QXGL01000001">
    <property type="protein sequence ID" value="RSX53933.1"/>
    <property type="molecule type" value="Genomic_DNA"/>
</dbReference>
<accession>A0A430FLY7</accession>
<dbReference type="AlphaFoldDB" id="A0A430FLY7"/>
<reference evidence="1 2" key="1">
    <citation type="submission" date="2018-09" db="EMBL/GenBank/DDBJ databases">
        <title>Characterization of the phylogenetic diversity of five novel species belonging to the genus Bifidobacterium.</title>
        <authorList>
            <person name="Lugli G.A."/>
            <person name="Duranti S."/>
            <person name="Milani C."/>
        </authorList>
    </citation>
    <scope>NUCLEOTIDE SEQUENCE [LARGE SCALE GENOMIC DNA]</scope>
    <source>
        <strain evidence="1 2">2034B</strain>
    </source>
</reference>
<keyword evidence="2" id="KW-1185">Reference proteome</keyword>
<proteinExistence type="predicted"/>
<comment type="caution">
    <text evidence="1">The sequence shown here is derived from an EMBL/GenBank/DDBJ whole genome shotgun (WGS) entry which is preliminary data.</text>
</comment>
<name>A0A430FLY7_9BIFI</name>
<evidence type="ECO:0000313" key="2">
    <source>
        <dbReference type="Proteomes" id="UP000287533"/>
    </source>
</evidence>
<protein>
    <submittedName>
        <fullName evidence="1">Uncharacterized protein</fullName>
    </submittedName>
</protein>
<evidence type="ECO:0000313" key="1">
    <source>
        <dbReference type="EMBL" id="RSX53933.1"/>
    </source>
</evidence>
<gene>
    <name evidence="1" type="ORF">D2E25_0239</name>
</gene>
<sequence length="144" mass="15837">MAVLEKPYARGDFSFPRGMDFSWQFNCQRSIDGGKTTNPLDLSGITVRVRLLDLADNILLDKPVAAATATGQIIATLTASDTNSSEWQGRRRGVWQIYGVQPDGEALSCTWTGANTTAHSIMQSIPDLESGKTELYGWGYWNAF</sequence>